<dbReference type="AlphaFoldDB" id="A0A5J4TD64"/>
<dbReference type="Proteomes" id="UP000324800">
    <property type="component" value="Unassembled WGS sequence"/>
</dbReference>
<evidence type="ECO:0000313" key="2">
    <source>
        <dbReference type="Proteomes" id="UP000324800"/>
    </source>
</evidence>
<dbReference type="OrthoDB" id="1734063at2759"/>
<protein>
    <submittedName>
        <fullName evidence="1">Uncharacterized protein</fullName>
    </submittedName>
</protein>
<proteinExistence type="predicted"/>
<reference evidence="1 2" key="1">
    <citation type="submission" date="2019-03" db="EMBL/GenBank/DDBJ databases">
        <title>Single cell metagenomics reveals metabolic interactions within the superorganism composed of flagellate Streblomastix strix and complex community of Bacteroidetes bacteria on its surface.</title>
        <authorList>
            <person name="Treitli S.C."/>
            <person name="Kolisko M."/>
            <person name="Husnik F."/>
            <person name="Keeling P."/>
            <person name="Hampl V."/>
        </authorList>
    </citation>
    <scope>NUCLEOTIDE SEQUENCE [LARGE SCALE GENOMIC DNA]</scope>
    <source>
        <strain evidence="1">ST1C</strain>
    </source>
</reference>
<evidence type="ECO:0000313" key="1">
    <source>
        <dbReference type="EMBL" id="KAA6356089.1"/>
    </source>
</evidence>
<accession>A0A5J4TD64</accession>
<comment type="caution">
    <text evidence="1">The sequence shown here is derived from an EMBL/GenBank/DDBJ whole genome shotgun (WGS) entry which is preliminary data.</text>
</comment>
<organism evidence="1 2">
    <name type="scientific">Streblomastix strix</name>
    <dbReference type="NCBI Taxonomy" id="222440"/>
    <lineage>
        <taxon>Eukaryota</taxon>
        <taxon>Metamonada</taxon>
        <taxon>Preaxostyla</taxon>
        <taxon>Oxymonadida</taxon>
        <taxon>Streblomastigidae</taxon>
        <taxon>Streblomastix</taxon>
    </lineage>
</organism>
<gene>
    <name evidence="1" type="ORF">EZS28_048384</name>
</gene>
<feature type="non-terminal residue" evidence="1">
    <location>
        <position position="1"/>
    </location>
</feature>
<dbReference type="EMBL" id="SNRW01033555">
    <property type="protein sequence ID" value="KAA6356089.1"/>
    <property type="molecule type" value="Genomic_DNA"/>
</dbReference>
<name>A0A5J4TD64_9EUKA</name>
<sequence>ESNDSLYLLEDINEGSVKDNENKKKYNKYINEIDSHLAECIEGIKQELEKIKKVKNTEAYKNVVILSLTLSDLFVSYPYVFLQQQKDDNKDKVLDEDEDEDDQYADWLSKKKDYKKINYKANVLLLQKCTKDAQDAVASVEKNTSSLILASRTFNMKPLQKIIADKIKKLSVS</sequence>